<evidence type="ECO:0000256" key="1">
    <source>
        <dbReference type="ARBA" id="ARBA00004609"/>
    </source>
</evidence>
<dbReference type="Gene3D" id="1.20.58.1040">
    <property type="match status" value="1"/>
</dbReference>
<dbReference type="Proteomes" id="UP001174677">
    <property type="component" value="Chromosome 10"/>
</dbReference>
<keyword evidence="2" id="KW-0449">Lipoprotein</keyword>
<accession>A0ABQ9LPR9</accession>
<evidence type="ECO:0000256" key="2">
    <source>
        <dbReference type="ARBA" id="ARBA00022622"/>
    </source>
</evidence>
<evidence type="ECO:0000313" key="6">
    <source>
        <dbReference type="EMBL" id="KAJ9169951.1"/>
    </source>
</evidence>
<name>A0ABQ9LPR9_HEVBR</name>
<evidence type="ECO:0000256" key="3">
    <source>
        <dbReference type="ARBA" id="ARBA00022729"/>
    </source>
</evidence>
<dbReference type="InterPro" id="IPR012946">
    <property type="entry name" value="X8"/>
</dbReference>
<keyword evidence="2" id="KW-0325">Glycoprotein</keyword>
<feature type="domain" description="X8" evidence="5">
    <location>
        <begin position="28"/>
        <end position="113"/>
    </location>
</feature>
<comment type="subcellular location">
    <subcellularLocation>
        <location evidence="1">Cell membrane</location>
        <topology evidence="1">Lipid-anchor</topology>
        <topology evidence="1">GPI-anchor</topology>
    </subcellularLocation>
</comment>
<feature type="signal peptide" evidence="4">
    <location>
        <begin position="1"/>
        <end position="24"/>
    </location>
</feature>
<evidence type="ECO:0000256" key="4">
    <source>
        <dbReference type="SAM" id="SignalP"/>
    </source>
</evidence>
<evidence type="ECO:0000259" key="5">
    <source>
        <dbReference type="SMART" id="SM00768"/>
    </source>
</evidence>
<gene>
    <name evidence="6" type="ORF">P3X46_018092</name>
</gene>
<evidence type="ECO:0000313" key="7">
    <source>
        <dbReference type="Proteomes" id="UP001174677"/>
    </source>
</evidence>
<dbReference type="PANTHER" id="PTHR31044">
    <property type="entry name" value="BETA-1,3 GLUCANASE"/>
    <property type="match status" value="1"/>
</dbReference>
<dbReference type="PANTHER" id="PTHR31044:SF35">
    <property type="entry name" value="GLUCAN ENDO-1,3-BETA-GLUCOSIDASE 4-LIKE"/>
    <property type="match status" value="1"/>
</dbReference>
<sequence>MAIFWLKLMLVLLIMLMTSPSSDGELEQWCIADEETPDGELQAALDWACEGGGADCSMIQENQTCYLPNTVRDHASFAFNNYFQKFKHKGGSCYFKGAAIITELDPSHNSCQLVVARVMTCRQREE</sequence>
<dbReference type="Pfam" id="PF07983">
    <property type="entry name" value="X8"/>
    <property type="match status" value="1"/>
</dbReference>
<keyword evidence="2" id="KW-0472">Membrane</keyword>
<reference evidence="6 7" key="1">
    <citation type="journal article" date="2023" name="Plant Biotechnol. J.">
        <title>Chromosome-level wild Hevea brasiliensis genome provides new tools for genomic-assisted breeding and valuable loci to elevate rubber yield.</title>
        <authorList>
            <person name="Cheng H."/>
            <person name="Song X."/>
            <person name="Hu Y."/>
            <person name="Wu T."/>
            <person name="Yang Q."/>
            <person name="An Z."/>
            <person name="Feng S."/>
            <person name="Deng Z."/>
            <person name="Wu W."/>
            <person name="Zeng X."/>
            <person name="Tu M."/>
            <person name="Wang X."/>
            <person name="Huang H."/>
        </authorList>
    </citation>
    <scope>NUCLEOTIDE SEQUENCE [LARGE SCALE GENOMIC DNA]</scope>
    <source>
        <strain evidence="6">MT/VB/25A 57/8</strain>
    </source>
</reference>
<proteinExistence type="predicted"/>
<protein>
    <recommendedName>
        <fullName evidence="5">X8 domain-containing protein</fullName>
    </recommendedName>
</protein>
<feature type="chain" id="PRO_5046067897" description="X8 domain-containing protein" evidence="4">
    <location>
        <begin position="25"/>
        <end position="126"/>
    </location>
</feature>
<keyword evidence="2" id="KW-0336">GPI-anchor</keyword>
<dbReference type="InterPro" id="IPR044788">
    <property type="entry name" value="X8_dom_prot"/>
</dbReference>
<dbReference type="EMBL" id="JARPOI010000010">
    <property type="protein sequence ID" value="KAJ9169951.1"/>
    <property type="molecule type" value="Genomic_DNA"/>
</dbReference>
<keyword evidence="7" id="KW-1185">Reference proteome</keyword>
<organism evidence="6 7">
    <name type="scientific">Hevea brasiliensis</name>
    <name type="common">Para rubber tree</name>
    <name type="synonym">Siphonia brasiliensis</name>
    <dbReference type="NCBI Taxonomy" id="3981"/>
    <lineage>
        <taxon>Eukaryota</taxon>
        <taxon>Viridiplantae</taxon>
        <taxon>Streptophyta</taxon>
        <taxon>Embryophyta</taxon>
        <taxon>Tracheophyta</taxon>
        <taxon>Spermatophyta</taxon>
        <taxon>Magnoliopsida</taxon>
        <taxon>eudicotyledons</taxon>
        <taxon>Gunneridae</taxon>
        <taxon>Pentapetalae</taxon>
        <taxon>rosids</taxon>
        <taxon>fabids</taxon>
        <taxon>Malpighiales</taxon>
        <taxon>Euphorbiaceae</taxon>
        <taxon>Crotonoideae</taxon>
        <taxon>Micrandreae</taxon>
        <taxon>Hevea</taxon>
    </lineage>
</organism>
<comment type="caution">
    <text evidence="6">The sequence shown here is derived from an EMBL/GenBank/DDBJ whole genome shotgun (WGS) entry which is preliminary data.</text>
</comment>
<keyword evidence="3 4" id="KW-0732">Signal</keyword>
<dbReference type="SMART" id="SM00768">
    <property type="entry name" value="X8"/>
    <property type="match status" value="1"/>
</dbReference>